<evidence type="ECO:0000313" key="2">
    <source>
        <dbReference type="EMBL" id="GFO40233.1"/>
    </source>
</evidence>
<feature type="compositionally biased region" description="Basic and acidic residues" evidence="1">
    <location>
        <begin position="76"/>
        <end position="90"/>
    </location>
</feature>
<feature type="region of interest" description="Disordered" evidence="1">
    <location>
        <begin position="71"/>
        <end position="98"/>
    </location>
</feature>
<organism evidence="2 3">
    <name type="scientific">Plakobranchus ocellatus</name>
    <dbReference type="NCBI Taxonomy" id="259542"/>
    <lineage>
        <taxon>Eukaryota</taxon>
        <taxon>Metazoa</taxon>
        <taxon>Spiralia</taxon>
        <taxon>Lophotrochozoa</taxon>
        <taxon>Mollusca</taxon>
        <taxon>Gastropoda</taxon>
        <taxon>Heterobranchia</taxon>
        <taxon>Euthyneura</taxon>
        <taxon>Panpulmonata</taxon>
        <taxon>Sacoglossa</taxon>
        <taxon>Placobranchoidea</taxon>
        <taxon>Plakobranchidae</taxon>
        <taxon>Plakobranchus</taxon>
    </lineage>
</organism>
<reference evidence="2 3" key="1">
    <citation type="journal article" date="2021" name="Elife">
        <title>Chloroplast acquisition without the gene transfer in kleptoplastic sea slugs, Plakobranchus ocellatus.</title>
        <authorList>
            <person name="Maeda T."/>
            <person name="Takahashi S."/>
            <person name="Yoshida T."/>
            <person name="Shimamura S."/>
            <person name="Takaki Y."/>
            <person name="Nagai Y."/>
            <person name="Toyoda A."/>
            <person name="Suzuki Y."/>
            <person name="Arimoto A."/>
            <person name="Ishii H."/>
            <person name="Satoh N."/>
            <person name="Nishiyama T."/>
            <person name="Hasebe M."/>
            <person name="Maruyama T."/>
            <person name="Minagawa J."/>
            <person name="Obokata J."/>
            <person name="Shigenobu S."/>
        </authorList>
    </citation>
    <scope>NUCLEOTIDE SEQUENCE [LARGE SCALE GENOMIC DNA]</scope>
</reference>
<dbReference type="AlphaFoldDB" id="A0AAV4D7U8"/>
<gene>
    <name evidence="2" type="ORF">PoB_006673800</name>
</gene>
<accession>A0AAV4D7U8</accession>
<name>A0AAV4D7U8_9GAST</name>
<evidence type="ECO:0000256" key="1">
    <source>
        <dbReference type="SAM" id="MobiDB-lite"/>
    </source>
</evidence>
<protein>
    <submittedName>
        <fullName evidence="2">Uncharacterized protein</fullName>
    </submittedName>
</protein>
<proteinExistence type="predicted"/>
<evidence type="ECO:0000313" key="3">
    <source>
        <dbReference type="Proteomes" id="UP000735302"/>
    </source>
</evidence>
<dbReference type="Proteomes" id="UP000735302">
    <property type="component" value="Unassembled WGS sequence"/>
</dbReference>
<dbReference type="EMBL" id="BLXT01007596">
    <property type="protein sequence ID" value="GFO40233.1"/>
    <property type="molecule type" value="Genomic_DNA"/>
</dbReference>
<keyword evidence="3" id="KW-1185">Reference proteome</keyword>
<comment type="caution">
    <text evidence="2">The sequence shown here is derived from an EMBL/GenBank/DDBJ whole genome shotgun (WGS) entry which is preliminary data.</text>
</comment>
<sequence length="144" mass="15684">MKQHTGLISATRICENENVDKLAKAALNRESCSGKLICWPDLKPKINAYIHTVWQENRDAEGANKLHEVLPNLGEDLSKRDEGTRTKRETSQAGRPGSTVCIGAKMIDFAVDSTSSQTWSLANLPEKYRSLSVASSSPATGALV</sequence>